<feature type="compositionally biased region" description="Low complexity" evidence="1">
    <location>
        <begin position="485"/>
        <end position="496"/>
    </location>
</feature>
<gene>
    <name evidence="2" type="ORF">BT67DRAFT_458828</name>
</gene>
<feature type="compositionally biased region" description="Pro residues" evidence="1">
    <location>
        <begin position="697"/>
        <end position="710"/>
    </location>
</feature>
<feature type="compositionally biased region" description="Basic and acidic residues" evidence="1">
    <location>
        <begin position="598"/>
        <end position="612"/>
    </location>
</feature>
<feature type="compositionally biased region" description="Basic and acidic residues" evidence="1">
    <location>
        <begin position="620"/>
        <end position="638"/>
    </location>
</feature>
<dbReference type="AlphaFoldDB" id="A0AAN6Z925"/>
<comment type="caution">
    <text evidence="2">The sequence shown here is derived from an EMBL/GenBank/DDBJ whole genome shotgun (WGS) entry which is preliminary data.</text>
</comment>
<evidence type="ECO:0000256" key="1">
    <source>
        <dbReference type="SAM" id="MobiDB-lite"/>
    </source>
</evidence>
<reference evidence="2" key="1">
    <citation type="journal article" date="2023" name="Mol. Phylogenet. Evol.">
        <title>Genome-scale phylogeny and comparative genomics of the fungal order Sordariales.</title>
        <authorList>
            <person name="Hensen N."/>
            <person name="Bonometti L."/>
            <person name="Westerberg I."/>
            <person name="Brannstrom I.O."/>
            <person name="Guillou S."/>
            <person name="Cros-Aarteil S."/>
            <person name="Calhoun S."/>
            <person name="Haridas S."/>
            <person name="Kuo A."/>
            <person name="Mondo S."/>
            <person name="Pangilinan J."/>
            <person name="Riley R."/>
            <person name="LaButti K."/>
            <person name="Andreopoulos B."/>
            <person name="Lipzen A."/>
            <person name="Chen C."/>
            <person name="Yan M."/>
            <person name="Daum C."/>
            <person name="Ng V."/>
            <person name="Clum A."/>
            <person name="Steindorff A."/>
            <person name="Ohm R.A."/>
            <person name="Martin F."/>
            <person name="Silar P."/>
            <person name="Natvig D.O."/>
            <person name="Lalanne C."/>
            <person name="Gautier V."/>
            <person name="Ament-Velasquez S.L."/>
            <person name="Kruys A."/>
            <person name="Hutchinson M.I."/>
            <person name="Powell A.J."/>
            <person name="Barry K."/>
            <person name="Miller A.N."/>
            <person name="Grigoriev I.V."/>
            <person name="Debuchy R."/>
            <person name="Gladieux P."/>
            <person name="Hiltunen Thoren M."/>
            <person name="Johannesson H."/>
        </authorList>
    </citation>
    <scope>NUCLEOTIDE SEQUENCE</scope>
    <source>
        <strain evidence="2">CBS 123565</strain>
    </source>
</reference>
<dbReference type="Proteomes" id="UP001304895">
    <property type="component" value="Unassembled WGS sequence"/>
</dbReference>
<proteinExistence type="predicted"/>
<accession>A0AAN6Z925</accession>
<keyword evidence="3" id="KW-1185">Reference proteome</keyword>
<feature type="compositionally biased region" description="Polar residues" evidence="1">
    <location>
        <begin position="653"/>
        <end position="666"/>
    </location>
</feature>
<feature type="compositionally biased region" description="Low complexity" evidence="1">
    <location>
        <begin position="229"/>
        <end position="251"/>
    </location>
</feature>
<feature type="compositionally biased region" description="Polar residues" evidence="1">
    <location>
        <begin position="337"/>
        <end position="352"/>
    </location>
</feature>
<name>A0AAN6Z925_9PEZI</name>
<feature type="region of interest" description="Disordered" evidence="1">
    <location>
        <begin position="163"/>
        <end position="266"/>
    </location>
</feature>
<feature type="compositionally biased region" description="Low complexity" evidence="1">
    <location>
        <begin position="89"/>
        <end position="99"/>
    </location>
</feature>
<feature type="compositionally biased region" description="Polar residues" evidence="1">
    <location>
        <begin position="583"/>
        <end position="597"/>
    </location>
</feature>
<feature type="compositionally biased region" description="Polar residues" evidence="1">
    <location>
        <begin position="284"/>
        <end position="300"/>
    </location>
</feature>
<feature type="region of interest" description="Disordered" evidence="1">
    <location>
        <begin position="772"/>
        <end position="879"/>
    </location>
</feature>
<feature type="compositionally biased region" description="Polar residues" evidence="1">
    <location>
        <begin position="714"/>
        <end position="733"/>
    </location>
</feature>
<feature type="region of interest" description="Disordered" evidence="1">
    <location>
        <begin position="330"/>
        <end position="353"/>
    </location>
</feature>
<feature type="compositionally biased region" description="Polar residues" evidence="1">
    <location>
        <begin position="399"/>
        <end position="408"/>
    </location>
</feature>
<feature type="compositionally biased region" description="Polar residues" evidence="1">
    <location>
        <begin position="893"/>
        <end position="906"/>
    </location>
</feature>
<feature type="region of interest" description="Disordered" evidence="1">
    <location>
        <begin position="520"/>
        <end position="760"/>
    </location>
</feature>
<feature type="region of interest" description="Disordered" evidence="1">
    <location>
        <begin position="29"/>
        <end position="49"/>
    </location>
</feature>
<feature type="region of interest" description="Disordered" evidence="1">
    <location>
        <begin position="284"/>
        <end position="318"/>
    </location>
</feature>
<feature type="region of interest" description="Disordered" evidence="1">
    <location>
        <begin position="76"/>
        <end position="151"/>
    </location>
</feature>
<organism evidence="2 3">
    <name type="scientific">Trichocladium antarcticum</name>
    <dbReference type="NCBI Taxonomy" id="1450529"/>
    <lineage>
        <taxon>Eukaryota</taxon>
        <taxon>Fungi</taxon>
        <taxon>Dikarya</taxon>
        <taxon>Ascomycota</taxon>
        <taxon>Pezizomycotina</taxon>
        <taxon>Sordariomycetes</taxon>
        <taxon>Sordariomycetidae</taxon>
        <taxon>Sordariales</taxon>
        <taxon>Chaetomiaceae</taxon>
        <taxon>Trichocladium</taxon>
    </lineage>
</organism>
<feature type="region of interest" description="Disordered" evidence="1">
    <location>
        <begin position="892"/>
        <end position="1007"/>
    </location>
</feature>
<evidence type="ECO:0000313" key="3">
    <source>
        <dbReference type="Proteomes" id="UP001304895"/>
    </source>
</evidence>
<feature type="compositionally biased region" description="Polar residues" evidence="1">
    <location>
        <begin position="558"/>
        <end position="575"/>
    </location>
</feature>
<feature type="compositionally biased region" description="Acidic residues" evidence="1">
    <location>
        <begin position="639"/>
        <end position="650"/>
    </location>
</feature>
<protein>
    <recommendedName>
        <fullName evidence="4">Protamine P1</fullName>
    </recommendedName>
</protein>
<evidence type="ECO:0008006" key="4">
    <source>
        <dbReference type="Google" id="ProtNLM"/>
    </source>
</evidence>
<feature type="compositionally biased region" description="Polar residues" evidence="1">
    <location>
        <begin position="793"/>
        <end position="803"/>
    </location>
</feature>
<reference evidence="2" key="2">
    <citation type="submission" date="2023-05" db="EMBL/GenBank/DDBJ databases">
        <authorList>
            <consortium name="Lawrence Berkeley National Laboratory"/>
            <person name="Steindorff A."/>
            <person name="Hensen N."/>
            <person name="Bonometti L."/>
            <person name="Westerberg I."/>
            <person name="Brannstrom I.O."/>
            <person name="Guillou S."/>
            <person name="Cros-Aarteil S."/>
            <person name="Calhoun S."/>
            <person name="Haridas S."/>
            <person name="Kuo A."/>
            <person name="Mondo S."/>
            <person name="Pangilinan J."/>
            <person name="Riley R."/>
            <person name="Labutti K."/>
            <person name="Andreopoulos B."/>
            <person name="Lipzen A."/>
            <person name="Chen C."/>
            <person name="Yanf M."/>
            <person name="Daum C."/>
            <person name="Ng V."/>
            <person name="Clum A."/>
            <person name="Ohm R."/>
            <person name="Martin F."/>
            <person name="Silar P."/>
            <person name="Natvig D."/>
            <person name="Lalanne C."/>
            <person name="Gautier V."/>
            <person name="Ament-Velasquez S.L."/>
            <person name="Kruys A."/>
            <person name="Hutchinson M.I."/>
            <person name="Powell A.J."/>
            <person name="Barry K."/>
            <person name="Miller A.N."/>
            <person name="Grigoriev I.V."/>
            <person name="Debuchy R."/>
            <person name="Gladieux P."/>
            <person name="Thoren M.H."/>
            <person name="Johannesson H."/>
        </authorList>
    </citation>
    <scope>NUCLEOTIDE SEQUENCE</scope>
    <source>
        <strain evidence="2">CBS 123565</strain>
    </source>
</reference>
<evidence type="ECO:0000313" key="2">
    <source>
        <dbReference type="EMBL" id="KAK4130325.1"/>
    </source>
</evidence>
<feature type="region of interest" description="Disordered" evidence="1">
    <location>
        <begin position="389"/>
        <end position="503"/>
    </location>
</feature>
<feature type="compositionally biased region" description="Basic and acidic residues" evidence="1">
    <location>
        <begin position="110"/>
        <end position="121"/>
    </location>
</feature>
<feature type="compositionally biased region" description="Acidic residues" evidence="1">
    <location>
        <begin position="919"/>
        <end position="929"/>
    </location>
</feature>
<dbReference type="EMBL" id="MU853438">
    <property type="protein sequence ID" value="KAK4130325.1"/>
    <property type="molecule type" value="Genomic_DNA"/>
</dbReference>
<sequence length="1180" mass="126774">MKPSSGTPDLEWLHPARFANEAIYCDAPNQPDDVLYPGSDDEAYHSPSERRMRFETQAKRFLEGKPLFLLSASLRGPFDKKSGWTNPWRSSSASRPTPAQRRRPPTAKRIAAERHEPRRVLDSSSGHLPTPEIKAASHHANTPPRCMDDDTFSRVWDWRDGVLSEGRLPTSPAEHPSQTESGSADSRLATQQTIRSHAAVASNASDGGPGSSSALSDPPSTVEAPPCLQNEAEQAPSSSQATASQATASQNGPQSTPLRAAADLDAMERVDLSPHAVRIYEQSVLSRQASRYPSASQPTTGDPLVERTPGKRTLSQVGENHIDAEKAITPHAELPEASSTAPLKTHASSRTDGSFRYRRKDQQGKGLVLLRSKLFGSLYPSNDTGEGRSLGAGVALKSPSLQGQPTESSCEKKSLEAPMASTPGDTQEAVAAGIGVEGTPPAGSSQLELHRIMHSSDSQAAEQDRRDDQDPTATASQIDGPTLVSSGSSFLSEHSSIPSFGHFSSETLSQDIAESVGLPRRLLWPPSQRAKSALSVPAAMSEHTLKPQQQEPDEPNLCHSTSPIHSGPTEETTPVQRPPETQALATAQEDQSAISSQRSEKHMETEAGKPMENEAEDEGVLDKERARMGEGSESKVQDDVETASEAEDEGVPSTAQPQTETGTESDTQNHAEPGMRAHSPVLELRTQSPWARGDTAPLPPPVADLNPPRPSANADGTNTDLTQPTEATQSPWRNESDTVVAALGTPQHLPLSRPGNPKLSLIANQSLGQAAAQSPWARGDSQIPFPQPRLFNPLSSPAHSSVLPTVADAVPQPQQLSNDEDTDMCNSQLHPPHPSTPETERPGLPTLDFSLSVKSFRDFMTPSPQPATKRRRISTTGDHLPSTQALVDAAISNPWTNTLHPKTTNPKPRKQKRVSWALPDDDDDDDDDVQPAPTSPHGTNSPPPRQHQRPRRAASPPPSILTTTPLPTRNDKFVRHFAAVLASRRRRRSSSTGGRTPPPPRGPLRGGVVKAGTKKACLLPSASQRSCGSPALGAMAEAFLRADRGLGLGLVGGAGEMEGVVREDGGREEMEVEVEMEMEVETEMSMSMSMAVDRADERDEDEVMEERGDGDEEMGVGMGMGMPPVDDVSAVMQNLDDFLGSWDLDAELAKARVEMVRESQRTDHGMGAGMSGLMDVGVWD</sequence>
<feature type="compositionally biased region" description="Polar residues" evidence="1">
    <location>
        <begin position="176"/>
        <end position="195"/>
    </location>
</feature>